<dbReference type="PROSITE" id="PS00517">
    <property type="entry name" value="RNASE_3_1"/>
    <property type="match status" value="1"/>
</dbReference>
<reference evidence="11 12" key="1">
    <citation type="submission" date="2021-04" db="EMBL/GenBank/DDBJ databases">
        <title>Magnetospirillum sulfuroxidans sp. nov., a facultative chemolithoautotrophic sulfur-oxidizing alphaproteobacterium isolated from freshwater sediment and proposals for Paramagetospirillum gen. nov., and Magnetospirillaceae fam. nov.</title>
        <authorList>
            <person name="Koziaeva V."/>
            <person name="Geelhoed J.S."/>
            <person name="Sorokin D.Y."/>
            <person name="Grouzdev D.S."/>
        </authorList>
    </citation>
    <scope>NUCLEOTIDE SEQUENCE [LARGE SCALE GENOMIC DNA]</scope>
    <source>
        <strain evidence="11 12">J10</strain>
    </source>
</reference>
<keyword evidence="4 8" id="KW-0540">Nuclease</keyword>
<feature type="binding site" evidence="8">
    <location>
        <position position="48"/>
    </location>
    <ligand>
        <name>Mg(2+)</name>
        <dbReference type="ChEBI" id="CHEBI:18420"/>
    </ligand>
</feature>
<dbReference type="EC" id="3.1.26.3" evidence="8"/>
<feature type="active site" evidence="8">
    <location>
        <position position="52"/>
    </location>
</feature>
<dbReference type="RefSeq" id="WP_211546004.1">
    <property type="nucleotide sequence ID" value="NZ_JAGTUF010000001.1"/>
</dbReference>
<evidence type="ECO:0000256" key="3">
    <source>
        <dbReference type="ARBA" id="ARBA00022664"/>
    </source>
</evidence>
<dbReference type="PANTHER" id="PTHR11207:SF0">
    <property type="entry name" value="RIBONUCLEASE 3"/>
    <property type="match status" value="1"/>
</dbReference>
<dbReference type="NCBIfam" id="TIGR02191">
    <property type="entry name" value="RNaseIII"/>
    <property type="match status" value="1"/>
</dbReference>
<sequence length="229" mass="24087">MTKGPIHDLCIRLGHDFVQTDLLTQALTHPSVVQGRAPRRSTPYERLEFLGDRVLGLVVADMLFHRFPTEPEGALARRHAALVRRESLAVIAGTIGLAACLTLSKGEEDAGGRANPGLLADACEAVIGAVYADAGFDVAARFVRAAWTPLMDATAAPPKDAKTALQEWAQGLGKPLPVYVVAGQDGPPHDPTFVVSVTVEGVDPVNGSGASKRVAEQAAAAALLEKVKE</sequence>
<comment type="subunit">
    <text evidence="8">Homodimer.</text>
</comment>
<dbReference type="SUPFAM" id="SSF54768">
    <property type="entry name" value="dsRNA-binding domain-like"/>
    <property type="match status" value="1"/>
</dbReference>
<keyword evidence="8" id="KW-0963">Cytoplasm</keyword>
<keyword evidence="8" id="KW-0698">rRNA processing</keyword>
<comment type="cofactor">
    <cofactor evidence="8">
        <name>Mg(2+)</name>
        <dbReference type="ChEBI" id="CHEBI:18420"/>
    </cofactor>
</comment>
<dbReference type="GO" id="GO:0004525">
    <property type="term" value="F:ribonuclease III activity"/>
    <property type="evidence" value="ECO:0007669"/>
    <property type="project" value="UniProtKB-EC"/>
</dbReference>
<evidence type="ECO:0000256" key="1">
    <source>
        <dbReference type="ARBA" id="ARBA00000109"/>
    </source>
</evidence>
<comment type="function">
    <text evidence="8">Digests double-stranded RNA. Involved in the processing of primary rRNA transcript to yield the immediate precursors to the large and small rRNAs (23S and 16S). Processes some mRNAs, and tRNAs when they are encoded in the rRNA operon. Processes pre-crRNA and tracrRNA of type II CRISPR loci if present in the organism.</text>
</comment>
<keyword evidence="3 8" id="KW-0507">mRNA processing</keyword>
<feature type="binding site" evidence="8">
    <location>
        <position position="124"/>
    </location>
    <ligand>
        <name>Mg(2+)</name>
        <dbReference type="ChEBI" id="CHEBI:18420"/>
    </ligand>
</feature>
<comment type="similarity">
    <text evidence="2">Belongs to the ribonuclease III family.</text>
</comment>
<dbReference type="HAMAP" id="MF_00104">
    <property type="entry name" value="RNase_III"/>
    <property type="match status" value="1"/>
</dbReference>
<proteinExistence type="inferred from homology"/>
<keyword evidence="8" id="KW-0460">Magnesium</keyword>
<dbReference type="PROSITE" id="PS50137">
    <property type="entry name" value="DS_RBD"/>
    <property type="match status" value="1"/>
</dbReference>
<feature type="active site" evidence="8">
    <location>
        <position position="124"/>
    </location>
</feature>
<evidence type="ECO:0000256" key="6">
    <source>
        <dbReference type="ARBA" id="ARBA00022801"/>
    </source>
</evidence>
<keyword evidence="8" id="KW-0479">Metal-binding</keyword>
<feature type="domain" description="RNase III" evidence="10">
    <location>
        <begin position="6"/>
        <end position="135"/>
    </location>
</feature>
<evidence type="ECO:0000256" key="8">
    <source>
        <dbReference type="HAMAP-Rule" id="MF_00104"/>
    </source>
</evidence>
<evidence type="ECO:0000256" key="5">
    <source>
        <dbReference type="ARBA" id="ARBA00022759"/>
    </source>
</evidence>
<dbReference type="SMART" id="SM00535">
    <property type="entry name" value="RIBOc"/>
    <property type="match status" value="1"/>
</dbReference>
<dbReference type="CDD" id="cd10845">
    <property type="entry name" value="DSRM_RNAse_III_family"/>
    <property type="match status" value="1"/>
</dbReference>
<comment type="catalytic activity">
    <reaction evidence="1 8">
        <text>Endonucleolytic cleavage to 5'-phosphomonoester.</text>
        <dbReference type="EC" id="3.1.26.3"/>
    </reaction>
</comment>
<keyword evidence="8" id="KW-0819">tRNA processing</keyword>
<feature type="domain" description="DRBM" evidence="9">
    <location>
        <begin position="160"/>
        <end position="229"/>
    </location>
</feature>
<keyword evidence="7 8" id="KW-0694">RNA-binding</keyword>
<dbReference type="InterPro" id="IPR000999">
    <property type="entry name" value="RNase_III_dom"/>
</dbReference>
<evidence type="ECO:0000256" key="7">
    <source>
        <dbReference type="ARBA" id="ARBA00022884"/>
    </source>
</evidence>
<evidence type="ECO:0000256" key="4">
    <source>
        <dbReference type="ARBA" id="ARBA00022722"/>
    </source>
</evidence>
<keyword evidence="6 8" id="KW-0378">Hydrolase</keyword>
<dbReference type="PANTHER" id="PTHR11207">
    <property type="entry name" value="RIBONUCLEASE III"/>
    <property type="match status" value="1"/>
</dbReference>
<evidence type="ECO:0000313" key="12">
    <source>
        <dbReference type="Proteomes" id="UP000680714"/>
    </source>
</evidence>
<dbReference type="InterPro" id="IPR011907">
    <property type="entry name" value="RNase_III"/>
</dbReference>
<evidence type="ECO:0000259" key="10">
    <source>
        <dbReference type="PROSITE" id="PS50142"/>
    </source>
</evidence>
<dbReference type="CDD" id="cd00593">
    <property type="entry name" value="RIBOc"/>
    <property type="match status" value="1"/>
</dbReference>
<accession>A0ABS5I7V2</accession>
<protein>
    <recommendedName>
        <fullName evidence="8">Ribonuclease 3</fullName>
        <ecNumber evidence="8">3.1.26.3</ecNumber>
    </recommendedName>
    <alternativeName>
        <fullName evidence="8">Ribonuclease III</fullName>
        <shortName evidence="8">RNase III</shortName>
    </alternativeName>
</protein>
<dbReference type="Gene3D" id="3.30.160.20">
    <property type="match status" value="1"/>
</dbReference>
<organism evidence="11 12">
    <name type="scientific">Magnetospirillum sulfuroxidans</name>
    <dbReference type="NCBI Taxonomy" id="611300"/>
    <lineage>
        <taxon>Bacteria</taxon>
        <taxon>Pseudomonadati</taxon>
        <taxon>Pseudomonadota</taxon>
        <taxon>Alphaproteobacteria</taxon>
        <taxon>Rhodospirillales</taxon>
        <taxon>Rhodospirillaceae</taxon>
        <taxon>Magnetospirillum</taxon>
    </lineage>
</organism>
<keyword evidence="12" id="KW-1185">Reference proteome</keyword>
<keyword evidence="8" id="KW-0699">rRNA-binding</keyword>
<dbReference type="PROSITE" id="PS50142">
    <property type="entry name" value="RNASE_3_2"/>
    <property type="match status" value="1"/>
</dbReference>
<evidence type="ECO:0000256" key="2">
    <source>
        <dbReference type="ARBA" id="ARBA00010183"/>
    </source>
</evidence>
<dbReference type="Pfam" id="PF00035">
    <property type="entry name" value="dsrm"/>
    <property type="match status" value="1"/>
</dbReference>
<evidence type="ECO:0000313" key="11">
    <source>
        <dbReference type="EMBL" id="MBR9970514.1"/>
    </source>
</evidence>
<keyword evidence="5 8" id="KW-0255">Endonuclease</keyword>
<dbReference type="Pfam" id="PF14622">
    <property type="entry name" value="Ribonucleas_3_3"/>
    <property type="match status" value="1"/>
</dbReference>
<name>A0ABS5I7V2_9PROT</name>
<comment type="caution">
    <text evidence="11">The sequence shown here is derived from an EMBL/GenBank/DDBJ whole genome shotgun (WGS) entry which is preliminary data.</text>
</comment>
<gene>
    <name evidence="8 11" type="primary">rnc</name>
    <name evidence="11" type="ORF">KEC16_02160</name>
</gene>
<dbReference type="EMBL" id="JAGTUF010000001">
    <property type="protein sequence ID" value="MBR9970514.1"/>
    <property type="molecule type" value="Genomic_DNA"/>
</dbReference>
<evidence type="ECO:0000259" key="9">
    <source>
        <dbReference type="PROSITE" id="PS50137"/>
    </source>
</evidence>
<dbReference type="InterPro" id="IPR036389">
    <property type="entry name" value="RNase_III_sf"/>
</dbReference>
<dbReference type="InterPro" id="IPR014720">
    <property type="entry name" value="dsRBD_dom"/>
</dbReference>
<dbReference type="SUPFAM" id="SSF69065">
    <property type="entry name" value="RNase III domain-like"/>
    <property type="match status" value="1"/>
</dbReference>
<comment type="subcellular location">
    <subcellularLocation>
        <location evidence="8">Cytoplasm</location>
    </subcellularLocation>
</comment>
<dbReference type="Gene3D" id="1.10.1520.10">
    <property type="entry name" value="Ribonuclease III domain"/>
    <property type="match status" value="1"/>
</dbReference>
<feature type="binding site" evidence="8">
    <location>
        <position position="121"/>
    </location>
    <ligand>
        <name>Mg(2+)</name>
        <dbReference type="ChEBI" id="CHEBI:18420"/>
    </ligand>
</feature>
<dbReference type="SMART" id="SM00358">
    <property type="entry name" value="DSRM"/>
    <property type="match status" value="1"/>
</dbReference>
<dbReference type="Proteomes" id="UP000680714">
    <property type="component" value="Unassembled WGS sequence"/>
</dbReference>